<accession>A0ABT7VUD6</accession>
<sequence>MSGYVAAQKNLTRPTWLFSMRQQVGKKKTLPTLHKSLSCARVQYSQELKRLAKS</sequence>
<proteinExistence type="predicted"/>
<evidence type="ECO:0000313" key="2">
    <source>
        <dbReference type="Proteomes" id="UP001171945"/>
    </source>
</evidence>
<dbReference type="EMBL" id="JAUCGM010000509">
    <property type="protein sequence ID" value="MDM8563210.1"/>
    <property type="molecule type" value="Genomic_DNA"/>
</dbReference>
<reference evidence="1" key="1">
    <citation type="submission" date="2023-06" db="EMBL/GenBank/DDBJ databases">
        <title>Uncultivated large filamentous bacteria from sulfidic sediments reveal new species and different genomic features in energy metabolism and defense.</title>
        <authorList>
            <person name="Fonseca A."/>
        </authorList>
    </citation>
    <scope>NUCLEOTIDE SEQUENCE</scope>
    <source>
        <strain evidence="1">HSG4</strain>
    </source>
</reference>
<comment type="caution">
    <text evidence="1">The sequence shown here is derived from an EMBL/GenBank/DDBJ whole genome shotgun (WGS) entry which is preliminary data.</text>
</comment>
<dbReference type="Proteomes" id="UP001171945">
    <property type="component" value="Unassembled WGS sequence"/>
</dbReference>
<keyword evidence="2" id="KW-1185">Reference proteome</keyword>
<evidence type="ECO:0000313" key="1">
    <source>
        <dbReference type="EMBL" id="MDM8563210.1"/>
    </source>
</evidence>
<name>A0ABT7VUD6_9GAMM</name>
<organism evidence="1 2">
    <name type="scientific">Candidatus Marithioploca araucensis</name>
    <dbReference type="NCBI Taxonomy" id="70273"/>
    <lineage>
        <taxon>Bacteria</taxon>
        <taxon>Pseudomonadati</taxon>
        <taxon>Pseudomonadota</taxon>
        <taxon>Gammaproteobacteria</taxon>
        <taxon>Thiotrichales</taxon>
        <taxon>Thiotrichaceae</taxon>
        <taxon>Candidatus Marithioploca</taxon>
    </lineage>
</organism>
<gene>
    <name evidence="1" type="ORF">QUF54_07640</name>
</gene>
<protein>
    <submittedName>
        <fullName evidence="1">Uncharacterized protein</fullName>
    </submittedName>
</protein>